<comment type="caution">
    <text evidence="7">The sequence shown here is derived from an EMBL/GenBank/DDBJ whole genome shotgun (WGS) entry which is preliminary data.</text>
</comment>
<feature type="domain" description="Aminotransferase class V" evidence="6">
    <location>
        <begin position="70"/>
        <end position="191"/>
    </location>
</feature>
<keyword evidence="8" id="KW-1185">Reference proteome</keyword>
<dbReference type="Gene3D" id="3.40.640.10">
    <property type="entry name" value="Type I PLP-dependent aspartate aminotransferase-like (Major domain)"/>
    <property type="match status" value="1"/>
</dbReference>
<gene>
    <name evidence="7" type="ORF">E2562_017291</name>
</gene>
<evidence type="ECO:0000256" key="1">
    <source>
        <dbReference type="ARBA" id="ARBA00001933"/>
    </source>
</evidence>
<evidence type="ECO:0000256" key="3">
    <source>
        <dbReference type="ARBA" id="ARBA00022898"/>
    </source>
</evidence>
<dbReference type="PANTHER" id="PTHR43247">
    <property type="entry name" value="PHOSPHOSERINE AMINOTRANSFERASE"/>
    <property type="match status" value="1"/>
</dbReference>
<comment type="catalytic activity">
    <reaction evidence="5">
        <text>O-phospho-L-serine + 2-oxoglutarate = 3-phosphooxypyruvate + L-glutamate</text>
        <dbReference type="Rhea" id="RHEA:14329"/>
        <dbReference type="ChEBI" id="CHEBI:16810"/>
        <dbReference type="ChEBI" id="CHEBI:18110"/>
        <dbReference type="ChEBI" id="CHEBI:29985"/>
        <dbReference type="ChEBI" id="CHEBI:57524"/>
        <dbReference type="EC" id="2.6.1.52"/>
    </reaction>
</comment>
<dbReference type="AlphaFoldDB" id="A0A6G1EM76"/>
<protein>
    <recommendedName>
        <fullName evidence="6">Aminotransferase class V domain-containing protein</fullName>
    </recommendedName>
</protein>
<dbReference type="Pfam" id="PF00266">
    <property type="entry name" value="Aminotran_5"/>
    <property type="match status" value="1"/>
</dbReference>
<reference evidence="7 8" key="1">
    <citation type="submission" date="2019-11" db="EMBL/GenBank/DDBJ databases">
        <title>Whole genome sequence of Oryza granulata.</title>
        <authorList>
            <person name="Li W."/>
        </authorList>
    </citation>
    <scope>NUCLEOTIDE SEQUENCE [LARGE SCALE GENOMIC DNA]</scope>
    <source>
        <strain evidence="8">cv. Menghai</strain>
        <tissue evidence="7">Leaf</tissue>
    </source>
</reference>
<dbReference type="GO" id="GO:0030170">
    <property type="term" value="F:pyridoxal phosphate binding"/>
    <property type="evidence" value="ECO:0007669"/>
    <property type="project" value="TreeGrafter"/>
</dbReference>
<keyword evidence="2" id="KW-0808">Transferase</keyword>
<evidence type="ECO:0000256" key="4">
    <source>
        <dbReference type="ARBA" id="ARBA00029440"/>
    </source>
</evidence>
<dbReference type="InterPro" id="IPR022278">
    <property type="entry name" value="Pser_aminoTfrase"/>
</dbReference>
<sequence length="227" mass="24477">MRWRPAASLSMWTMTPPFDRAHPLIEHADAVSLPSPIGCSLQPKGQRISCTAVATPAPSSSASAATDRGVYNFAAGPATLPLTVLQKAQAKLVDYRNLGMSIMEMSHRGKEFDAAIKKAEADLRALLAVLDTHEVLFLHGGATTHFAAVPLNLCASPSDPIYFVVFGSWSFKAFKEAKKFSSASVACFGKDVKYTSLPPFDAIKQNSEARRMGFEVISDSADVQKNV</sequence>
<evidence type="ECO:0000259" key="6">
    <source>
        <dbReference type="Pfam" id="PF00266"/>
    </source>
</evidence>
<dbReference type="InterPro" id="IPR015421">
    <property type="entry name" value="PyrdxlP-dep_Trfase_major"/>
</dbReference>
<evidence type="ECO:0000313" key="7">
    <source>
        <dbReference type="EMBL" id="KAF0925730.1"/>
    </source>
</evidence>
<evidence type="ECO:0000256" key="5">
    <source>
        <dbReference type="ARBA" id="ARBA00049007"/>
    </source>
</evidence>
<organism evidence="7 8">
    <name type="scientific">Oryza meyeriana var. granulata</name>
    <dbReference type="NCBI Taxonomy" id="110450"/>
    <lineage>
        <taxon>Eukaryota</taxon>
        <taxon>Viridiplantae</taxon>
        <taxon>Streptophyta</taxon>
        <taxon>Embryophyta</taxon>
        <taxon>Tracheophyta</taxon>
        <taxon>Spermatophyta</taxon>
        <taxon>Magnoliopsida</taxon>
        <taxon>Liliopsida</taxon>
        <taxon>Poales</taxon>
        <taxon>Poaceae</taxon>
        <taxon>BOP clade</taxon>
        <taxon>Oryzoideae</taxon>
        <taxon>Oryzeae</taxon>
        <taxon>Oryzinae</taxon>
        <taxon>Oryza</taxon>
        <taxon>Oryza meyeriana</taxon>
    </lineage>
</organism>
<dbReference type="Proteomes" id="UP000479710">
    <property type="component" value="Unassembled WGS sequence"/>
</dbReference>
<proteinExistence type="predicted"/>
<evidence type="ECO:0000313" key="8">
    <source>
        <dbReference type="Proteomes" id="UP000479710"/>
    </source>
</evidence>
<comment type="cofactor">
    <cofactor evidence="1">
        <name>pyridoxal 5'-phosphate</name>
        <dbReference type="ChEBI" id="CHEBI:597326"/>
    </cofactor>
</comment>
<dbReference type="InterPro" id="IPR000192">
    <property type="entry name" value="Aminotrans_V_dom"/>
</dbReference>
<dbReference type="PANTHER" id="PTHR43247:SF1">
    <property type="entry name" value="PHOSPHOSERINE AMINOTRANSFERASE"/>
    <property type="match status" value="1"/>
</dbReference>
<dbReference type="OrthoDB" id="1703350at2759"/>
<dbReference type="InterPro" id="IPR015424">
    <property type="entry name" value="PyrdxlP-dep_Trfase"/>
</dbReference>
<dbReference type="GO" id="GO:0006564">
    <property type="term" value="P:L-serine biosynthetic process"/>
    <property type="evidence" value="ECO:0007669"/>
    <property type="project" value="InterPro"/>
</dbReference>
<accession>A0A6G1EM76</accession>
<name>A0A6G1EM76_9ORYZ</name>
<dbReference type="GO" id="GO:0009570">
    <property type="term" value="C:chloroplast stroma"/>
    <property type="evidence" value="ECO:0007669"/>
    <property type="project" value="TreeGrafter"/>
</dbReference>
<dbReference type="SUPFAM" id="SSF53383">
    <property type="entry name" value="PLP-dependent transferases"/>
    <property type="match status" value="1"/>
</dbReference>
<dbReference type="EMBL" id="SPHZ02000003">
    <property type="protein sequence ID" value="KAF0925730.1"/>
    <property type="molecule type" value="Genomic_DNA"/>
</dbReference>
<dbReference type="GO" id="GO:0004648">
    <property type="term" value="F:O-phospho-L-serine:2-oxoglutarate aminotransferase activity"/>
    <property type="evidence" value="ECO:0007669"/>
    <property type="project" value="UniProtKB-EC"/>
</dbReference>
<comment type="pathway">
    <text evidence="4">Amino-acid biosynthesis.</text>
</comment>
<evidence type="ECO:0000256" key="2">
    <source>
        <dbReference type="ARBA" id="ARBA00022679"/>
    </source>
</evidence>
<keyword evidence="3" id="KW-0663">Pyridoxal phosphate</keyword>